<dbReference type="Pfam" id="PF00650">
    <property type="entry name" value="CRAL_TRIO"/>
    <property type="match status" value="1"/>
</dbReference>
<dbReference type="Pfam" id="PF03765">
    <property type="entry name" value="CRAL_TRIO_N"/>
    <property type="match status" value="1"/>
</dbReference>
<evidence type="ECO:0000259" key="1">
    <source>
        <dbReference type="PROSITE" id="PS50191"/>
    </source>
</evidence>
<dbReference type="PANTHER" id="PTHR45824:SF22">
    <property type="entry name" value="SEC14P-LIKE PHOSPHATIDYLINOSITOL TRANSFER FAMILY PROTEIN"/>
    <property type="match status" value="1"/>
</dbReference>
<name>A0A9E7FQS5_9LILI</name>
<keyword evidence="3" id="KW-1185">Reference proteome</keyword>
<dbReference type="InterPro" id="IPR036273">
    <property type="entry name" value="CRAL/TRIO_N_dom_sf"/>
</dbReference>
<dbReference type="EMBL" id="CP097506">
    <property type="protein sequence ID" value="URD98616.1"/>
    <property type="molecule type" value="Genomic_DNA"/>
</dbReference>
<protein>
    <submittedName>
        <fullName evidence="2">SEC14 cytosolic factor family protein</fullName>
    </submittedName>
</protein>
<dbReference type="PROSITE" id="PS50191">
    <property type="entry name" value="CRAL_TRIO"/>
    <property type="match status" value="1"/>
</dbReference>
<evidence type="ECO:0000313" key="2">
    <source>
        <dbReference type="EMBL" id="URD98616.1"/>
    </source>
</evidence>
<dbReference type="Proteomes" id="UP001055439">
    <property type="component" value="Chromosome 4"/>
</dbReference>
<dbReference type="InterPro" id="IPR011074">
    <property type="entry name" value="CRAL/TRIO_N_dom"/>
</dbReference>
<dbReference type="AlphaFoldDB" id="A0A9E7FQS5"/>
<sequence length="300" mass="35046">MFLLQAFGGGSPTRTARTIMFRKKHNSHDNQERDAKDQEQKIKELRTAIGPLSGSSLTFCTDACLRRYLEARNWNVDKSKKMLEDTLKWRSTYKPEEIRWHEVATESETGKLYRANFHDREGRTIIVMKPAKQNTSSHDNQLRHLVYVLENAILSFPEDQEQMVCLIDFTGWSLSNSPIRTAQETANILQCHYPERLAVGFLYNPPRIFETFWKVLKYFLDPKTFLKAKFIYPKNKESMELLRKHFDLDVLPVEFGGRNQVQYNHEEFSKMMIAEDTKTASFWSLEENTPPQPRVAAQAS</sequence>
<dbReference type="InterPro" id="IPR052578">
    <property type="entry name" value="PI_Transfer_CRAL-TRIO"/>
</dbReference>
<dbReference type="FunFam" id="3.40.525.10:FF:000008">
    <property type="entry name" value="Phosphatidylinositol transfer protein 3"/>
    <property type="match status" value="1"/>
</dbReference>
<dbReference type="SUPFAM" id="SSF46938">
    <property type="entry name" value="CRAL/TRIO N-terminal domain"/>
    <property type="match status" value="1"/>
</dbReference>
<dbReference type="SMART" id="SM01100">
    <property type="entry name" value="CRAL_TRIO_N"/>
    <property type="match status" value="1"/>
</dbReference>
<dbReference type="Gene3D" id="3.40.525.10">
    <property type="entry name" value="CRAL-TRIO lipid binding domain"/>
    <property type="match status" value="1"/>
</dbReference>
<dbReference type="InterPro" id="IPR001251">
    <property type="entry name" value="CRAL-TRIO_dom"/>
</dbReference>
<feature type="domain" description="CRAL-TRIO" evidence="1">
    <location>
        <begin position="100"/>
        <end position="263"/>
    </location>
</feature>
<dbReference type="OrthoDB" id="75724at2759"/>
<accession>A0A9E7FQS5</accession>
<dbReference type="PANTHER" id="PTHR45824">
    <property type="entry name" value="GH16843P"/>
    <property type="match status" value="1"/>
</dbReference>
<dbReference type="InterPro" id="IPR036865">
    <property type="entry name" value="CRAL-TRIO_dom_sf"/>
</dbReference>
<gene>
    <name evidence="2" type="ORF">MUK42_32002</name>
</gene>
<dbReference type="CDD" id="cd00170">
    <property type="entry name" value="SEC14"/>
    <property type="match status" value="1"/>
</dbReference>
<dbReference type="SUPFAM" id="SSF52087">
    <property type="entry name" value="CRAL/TRIO domain"/>
    <property type="match status" value="1"/>
</dbReference>
<dbReference type="SMART" id="SM00516">
    <property type="entry name" value="SEC14"/>
    <property type="match status" value="1"/>
</dbReference>
<proteinExistence type="predicted"/>
<evidence type="ECO:0000313" key="3">
    <source>
        <dbReference type="Proteomes" id="UP001055439"/>
    </source>
</evidence>
<organism evidence="2 3">
    <name type="scientific">Musa troglodytarum</name>
    <name type="common">fe'i banana</name>
    <dbReference type="NCBI Taxonomy" id="320322"/>
    <lineage>
        <taxon>Eukaryota</taxon>
        <taxon>Viridiplantae</taxon>
        <taxon>Streptophyta</taxon>
        <taxon>Embryophyta</taxon>
        <taxon>Tracheophyta</taxon>
        <taxon>Spermatophyta</taxon>
        <taxon>Magnoliopsida</taxon>
        <taxon>Liliopsida</taxon>
        <taxon>Zingiberales</taxon>
        <taxon>Musaceae</taxon>
        <taxon>Musa</taxon>
    </lineage>
</organism>
<reference evidence="2" key="1">
    <citation type="submission" date="2022-05" db="EMBL/GenBank/DDBJ databases">
        <title>The Musa troglodytarum L. genome provides insights into the mechanism of non-climacteric behaviour and enrichment of carotenoids.</title>
        <authorList>
            <person name="Wang J."/>
        </authorList>
    </citation>
    <scope>NUCLEOTIDE SEQUENCE</scope>
    <source>
        <tissue evidence="2">Leaf</tissue>
    </source>
</reference>
<dbReference type="GO" id="GO:0008526">
    <property type="term" value="F:phosphatidylinositol transfer activity"/>
    <property type="evidence" value="ECO:0007669"/>
    <property type="project" value="TreeGrafter"/>
</dbReference>